<feature type="compositionally biased region" description="Polar residues" evidence="1">
    <location>
        <begin position="67"/>
        <end position="76"/>
    </location>
</feature>
<keyword evidence="4" id="KW-1185">Reference proteome</keyword>
<feature type="compositionally biased region" description="Basic and acidic residues" evidence="1">
    <location>
        <begin position="17"/>
        <end position="32"/>
    </location>
</feature>
<feature type="compositionally biased region" description="Basic and acidic residues" evidence="1">
    <location>
        <begin position="1408"/>
        <end position="1441"/>
    </location>
</feature>
<feature type="compositionally biased region" description="Basic and acidic residues" evidence="1">
    <location>
        <begin position="78"/>
        <end position="94"/>
    </location>
</feature>
<feature type="compositionally biased region" description="Polar residues" evidence="1">
    <location>
        <begin position="95"/>
        <end position="105"/>
    </location>
</feature>
<dbReference type="SMART" id="SM00456">
    <property type="entry name" value="WW"/>
    <property type="match status" value="1"/>
</dbReference>
<organism evidence="3 4">
    <name type="scientific">Tricholomella constricta</name>
    <dbReference type="NCBI Taxonomy" id="117010"/>
    <lineage>
        <taxon>Eukaryota</taxon>
        <taxon>Fungi</taxon>
        <taxon>Dikarya</taxon>
        <taxon>Basidiomycota</taxon>
        <taxon>Agaricomycotina</taxon>
        <taxon>Agaricomycetes</taxon>
        <taxon>Agaricomycetidae</taxon>
        <taxon>Agaricales</taxon>
        <taxon>Tricholomatineae</taxon>
        <taxon>Lyophyllaceae</taxon>
        <taxon>Tricholomella</taxon>
    </lineage>
</organism>
<feature type="compositionally biased region" description="Basic and acidic residues" evidence="1">
    <location>
        <begin position="328"/>
        <end position="347"/>
    </location>
</feature>
<feature type="compositionally biased region" description="Basic and acidic residues" evidence="1">
    <location>
        <begin position="687"/>
        <end position="701"/>
    </location>
</feature>
<evidence type="ECO:0000256" key="1">
    <source>
        <dbReference type="SAM" id="MobiDB-lite"/>
    </source>
</evidence>
<evidence type="ECO:0000313" key="4">
    <source>
        <dbReference type="Proteomes" id="UP000565441"/>
    </source>
</evidence>
<feature type="compositionally biased region" description="Polar residues" evidence="1">
    <location>
        <begin position="702"/>
        <end position="711"/>
    </location>
</feature>
<feature type="compositionally biased region" description="Polar residues" evidence="1">
    <location>
        <begin position="741"/>
        <end position="755"/>
    </location>
</feature>
<feature type="compositionally biased region" description="Low complexity" evidence="1">
    <location>
        <begin position="641"/>
        <end position="654"/>
    </location>
</feature>
<feature type="compositionally biased region" description="Low complexity" evidence="1">
    <location>
        <begin position="183"/>
        <end position="196"/>
    </location>
</feature>
<feature type="region of interest" description="Disordered" evidence="1">
    <location>
        <begin position="666"/>
        <end position="1011"/>
    </location>
</feature>
<feature type="compositionally biased region" description="Low complexity" evidence="1">
    <location>
        <begin position="229"/>
        <end position="244"/>
    </location>
</feature>
<dbReference type="Gene3D" id="2.20.70.10">
    <property type="match status" value="1"/>
</dbReference>
<comment type="caution">
    <text evidence="3">The sequence shown here is derived from an EMBL/GenBank/DDBJ whole genome shotgun (WGS) entry which is preliminary data.</text>
</comment>
<dbReference type="OrthoDB" id="548295at2759"/>
<feature type="compositionally biased region" description="Basic and acidic residues" evidence="1">
    <location>
        <begin position="1159"/>
        <end position="1170"/>
    </location>
</feature>
<gene>
    <name evidence="3" type="ORF">D9615_005059</name>
</gene>
<dbReference type="SUPFAM" id="SSF51045">
    <property type="entry name" value="WW domain"/>
    <property type="match status" value="1"/>
</dbReference>
<feature type="region of interest" description="Disordered" evidence="1">
    <location>
        <begin position="587"/>
        <end position="654"/>
    </location>
</feature>
<feature type="compositionally biased region" description="Basic residues" evidence="1">
    <location>
        <begin position="891"/>
        <end position="904"/>
    </location>
</feature>
<feature type="region of interest" description="Disordered" evidence="1">
    <location>
        <begin position="1"/>
        <end position="140"/>
    </location>
</feature>
<sequence length="1474" mass="163424">MDDEHEVLDWGNEEDDSKNQDFNRAADLRTGDLEDAEDAVSLGEDEDEQDYYAYQQEDFSGTAAVKESSQPPTAHPTSKGDDPSSSRGLKREDSSTSQVQSSNAGSPRRHSSSNGRRSPQRSQPTRITHALPPKPVVANVPFLHPSHPSIVEATAMSVTLSVSTRATGRSESTKSKVNGRAATTVSTTGTGKSSSGPADLDTLPRHWEIREARSGPGGIYYYNIRTQQSTWTRPVSSSTSSPSHSHSRSDSTRRHRGNNLKPLSPPQSDHSHPQSQEPTRPSRRGLSPPEPDLTDSQQPVAASNTNGLSYEDRHYRPGGAEHPVPSPADDRRRDRSRDDNLDSRFNPHPELAFTPPPSPPARPRKTERSLSPLPSSRGRDSRPSRVPRSEHGRRDTITDADSSVQRDRDVLQPLFAAPRTHWTQAPSDLPAELNSNVFRGSRRQPRNQNEVAYERPPYEGRPSLPPRNGSIRGRRDRGQPRDVEMREENRIQNIPAASTLSASSSHTPSLHLSYPCTATVASALPRRAMLRLPRLVLESLVEAAHRVSLLFPFPIPLSPASPTLSTQGRSSWTPSFSYPPSFHVYSPSVSSTLSPPPHHRDPPLPPREPQAMPVSAVPPQASAFQAPPQRKRERPTRFGQPSASTSPTISPATKPGAAELQTYLHMPLEDDDPFVPDDIRSPPAQESRPRERDAGVVRDELTVSSAFQQAVSGDLDGSRSSHYPNKHAKPVDDRDIDQPYQLPSAQNRLSPSSEQAARPKRVPLPPQATEFLELASHPKDKRERAPYQPRDRTLLRVPPNDSEGQSPAGPRDQHRSNANNAQPPSGPRSHPYSHGRGDSDPLHSFPTGFARHADRDPSRGGDRRSTVYPPPPPRNDLSMDIDANDLLPSGRPRRRASPTLRHHRIPEIESGPVSAYPDREDAPPRGPRAMSGSKPTPSVIRHPVSTSPVMPFSYGPGVSGRNQDRSPPPHIVGRMHDGGREFDTPSRREAPPLGWRDERSGYPSERGGDPGAAWRIPLTVISPGLWQQQCANREPQKEHREWWSTRPPSSRDTECRPSGDGWHELAPFEECKFARAWWSSAAVSQGILRTGIVIDLGDLRVRDRIHVDVTEALRVNTSVPRDHGPFSGSPKPSRFDPGPDSARLTTRTWTPRGVSPSREPFRASFGEKSDGPPTPPPISREPSAVSPAWREASDMGRLPARYPDSRTHERPGSSRGTAVPTEGRPPVNLEARAPRPPFDEQPLRSRDRHVPDPASHIGSLEGRLGDRYDEAFTPATRQLHALPPNPALHRDHNRTHTPDANRRFSDRRPMRSGYGGSSAWADSGRDGPPSNRSKNFPPPPIYDELFPSDDRSSRTRQNPSNYPQGDSMDLDEKPRYSHPQEHDFHHRPEMARRGGSLLDRMSLNQNGDDVRDESLSQSLRDRVQVPSKRDREDMTGDRYAMDDSFDGDDDGGDPALKKMRRKSMKPRKVKRGLP</sequence>
<proteinExistence type="predicted"/>
<protein>
    <recommendedName>
        <fullName evidence="2">WW domain-containing protein</fullName>
    </recommendedName>
</protein>
<accession>A0A8H5HGY3</accession>
<feature type="compositionally biased region" description="Basic and acidic residues" evidence="1">
    <location>
        <begin position="851"/>
        <end position="865"/>
    </location>
</feature>
<feature type="compositionally biased region" description="Basic and acidic residues" evidence="1">
    <location>
        <begin position="377"/>
        <end position="397"/>
    </location>
</feature>
<dbReference type="Proteomes" id="UP000565441">
    <property type="component" value="Unassembled WGS sequence"/>
</dbReference>
<feature type="compositionally biased region" description="Low complexity" evidence="1">
    <location>
        <begin position="617"/>
        <end position="628"/>
    </location>
</feature>
<feature type="region of interest" description="Disordered" evidence="1">
    <location>
        <begin position="164"/>
        <end position="205"/>
    </location>
</feature>
<feature type="region of interest" description="Disordered" evidence="1">
    <location>
        <begin position="438"/>
        <end position="508"/>
    </location>
</feature>
<feature type="compositionally biased region" description="Basic and acidic residues" evidence="1">
    <location>
        <begin position="1288"/>
        <end position="1309"/>
    </location>
</feature>
<feature type="region of interest" description="Disordered" evidence="1">
    <location>
        <begin position="229"/>
        <end position="407"/>
    </location>
</feature>
<feature type="region of interest" description="Disordered" evidence="1">
    <location>
        <begin position="1033"/>
        <end position="1058"/>
    </location>
</feature>
<feature type="compositionally biased region" description="Acidic residues" evidence="1">
    <location>
        <begin position="33"/>
        <end position="50"/>
    </location>
</feature>
<feature type="compositionally biased region" description="Basic and acidic residues" evidence="1">
    <location>
        <begin position="974"/>
        <end position="1000"/>
    </location>
</feature>
<feature type="compositionally biased region" description="Basic and acidic residues" evidence="1">
    <location>
        <begin position="776"/>
        <end position="794"/>
    </location>
</feature>
<feature type="compositionally biased region" description="Basic and acidic residues" evidence="1">
    <location>
        <begin position="1370"/>
        <end position="1392"/>
    </location>
</feature>
<dbReference type="PROSITE" id="PS50020">
    <property type="entry name" value="WW_DOMAIN_2"/>
    <property type="match status" value="1"/>
</dbReference>
<feature type="compositionally biased region" description="Basic and acidic residues" evidence="1">
    <location>
        <begin position="476"/>
        <end position="490"/>
    </location>
</feature>
<feature type="compositionally biased region" description="Basic and acidic residues" evidence="1">
    <location>
        <begin position="1203"/>
        <end position="1212"/>
    </location>
</feature>
<feature type="compositionally biased region" description="Polar residues" evidence="1">
    <location>
        <begin position="294"/>
        <end position="308"/>
    </location>
</feature>
<feature type="region of interest" description="Disordered" evidence="1">
    <location>
        <begin position="1118"/>
        <end position="1474"/>
    </location>
</feature>
<dbReference type="EMBL" id="JAACJP010000007">
    <property type="protein sequence ID" value="KAF5383114.1"/>
    <property type="molecule type" value="Genomic_DNA"/>
</dbReference>
<feature type="domain" description="WW" evidence="2">
    <location>
        <begin position="201"/>
        <end position="236"/>
    </location>
</feature>
<feature type="compositionally biased region" description="Basic and acidic residues" evidence="1">
    <location>
        <begin position="1034"/>
        <end position="1058"/>
    </location>
</feature>
<feature type="compositionally biased region" description="Basic residues" evidence="1">
    <location>
        <begin position="1457"/>
        <end position="1474"/>
    </location>
</feature>
<feature type="compositionally biased region" description="Low complexity" evidence="1">
    <location>
        <begin position="495"/>
        <end position="508"/>
    </location>
</feature>
<feature type="compositionally biased region" description="Basic and acidic residues" evidence="1">
    <location>
        <begin position="1237"/>
        <end position="1251"/>
    </location>
</feature>
<dbReference type="InterPro" id="IPR036020">
    <property type="entry name" value="WW_dom_sf"/>
</dbReference>
<feature type="compositionally biased region" description="Polar residues" evidence="1">
    <location>
        <begin position="1355"/>
        <end position="1364"/>
    </location>
</feature>
<feature type="compositionally biased region" description="Polar residues" evidence="1">
    <location>
        <begin position="112"/>
        <end position="126"/>
    </location>
</feature>
<reference evidence="3 4" key="1">
    <citation type="journal article" date="2020" name="ISME J.">
        <title>Uncovering the hidden diversity of litter-decomposition mechanisms in mushroom-forming fungi.</title>
        <authorList>
            <person name="Floudas D."/>
            <person name="Bentzer J."/>
            <person name="Ahren D."/>
            <person name="Johansson T."/>
            <person name="Persson P."/>
            <person name="Tunlid A."/>
        </authorList>
    </citation>
    <scope>NUCLEOTIDE SEQUENCE [LARGE SCALE GENOMIC DNA]</scope>
    <source>
        <strain evidence="3 4">CBS 661.87</strain>
    </source>
</reference>
<evidence type="ECO:0000313" key="3">
    <source>
        <dbReference type="EMBL" id="KAF5383114.1"/>
    </source>
</evidence>
<feature type="compositionally biased region" description="Acidic residues" evidence="1">
    <location>
        <begin position="1443"/>
        <end position="1452"/>
    </location>
</feature>
<dbReference type="InterPro" id="IPR001202">
    <property type="entry name" value="WW_dom"/>
</dbReference>
<evidence type="ECO:0000259" key="2">
    <source>
        <dbReference type="PROSITE" id="PS50020"/>
    </source>
</evidence>
<name>A0A8H5HGY3_9AGAR</name>
<feature type="compositionally biased region" description="Acidic residues" evidence="1">
    <location>
        <begin position="1"/>
        <end position="16"/>
    </location>
</feature>